<dbReference type="InterPro" id="IPR025447">
    <property type="entry name" value="DUF4192"/>
</dbReference>
<dbReference type="Pfam" id="PF13830">
    <property type="entry name" value="DUF4192"/>
    <property type="match status" value="1"/>
</dbReference>
<dbReference type="Proteomes" id="UP000746595">
    <property type="component" value="Unassembled WGS sequence"/>
</dbReference>
<organism evidence="1 2">
    <name type="scientific">Paeniglutamicibacter terrestris</name>
    <dbReference type="NCBI Taxonomy" id="2723403"/>
    <lineage>
        <taxon>Bacteria</taxon>
        <taxon>Bacillati</taxon>
        <taxon>Actinomycetota</taxon>
        <taxon>Actinomycetes</taxon>
        <taxon>Micrococcales</taxon>
        <taxon>Micrococcaceae</taxon>
        <taxon>Paeniglutamicibacter</taxon>
    </lineage>
</organism>
<proteinExistence type="predicted"/>
<gene>
    <name evidence="1" type="ORF">HED64_14285</name>
</gene>
<dbReference type="RefSeq" id="WP_168152686.1">
    <property type="nucleotide sequence ID" value="NZ_JAAWVT010000007.1"/>
</dbReference>
<dbReference type="EMBL" id="JAAWVT010000007">
    <property type="protein sequence ID" value="NKG21868.1"/>
    <property type="molecule type" value="Genomic_DNA"/>
</dbReference>
<protein>
    <submittedName>
        <fullName evidence="1">DUF4192 family protein</fullName>
    </submittedName>
</protein>
<sequence>MDKITATTMADTVAVAIHSLGFTPTSSVVLMLLEHRTVAATLRLDARPEAPAGFWAAEVTHYVDRLAKVTGVLLLSFENDRAMTPAQYRALDTILARTGRPIRHALLIRDGYLTDYEHRNPEKVPCDTVATSNAALALMLGTESYPKLAADIPHCTTKDAAAHVRRFAEEARPLHEQDQPTRIKVLYTLVGMTTGYRETGAVTPAQAAWLAGTCTNKGIRDLVFASLAVATLDPEIMGAALMGEVPPDSWDHFRNGADAIYTALEYIPPEHRTDLLAGLGWTRWIEGKGSEAMAFLDLARTADPGHRLTKLLTRLIASGQLPESATTKH</sequence>
<keyword evidence="2" id="KW-1185">Reference proteome</keyword>
<comment type="caution">
    <text evidence="1">The sequence shown here is derived from an EMBL/GenBank/DDBJ whole genome shotgun (WGS) entry which is preliminary data.</text>
</comment>
<evidence type="ECO:0000313" key="1">
    <source>
        <dbReference type="EMBL" id="NKG21868.1"/>
    </source>
</evidence>
<name>A0ABX1G6H2_9MICC</name>
<evidence type="ECO:0000313" key="2">
    <source>
        <dbReference type="Proteomes" id="UP000746595"/>
    </source>
</evidence>
<accession>A0ABX1G6H2</accession>
<reference evidence="1 2" key="1">
    <citation type="submission" date="2020-04" db="EMBL/GenBank/DDBJ databases">
        <title>Paeniglutamicibacter sp. ANT13_2, a novel actinomycete isolated from sediment in Antarctica.</title>
        <authorList>
            <person name="Sakdapetsiri C."/>
            <person name="Pinyakong O."/>
        </authorList>
    </citation>
    <scope>NUCLEOTIDE SEQUENCE [LARGE SCALE GENOMIC DNA]</scope>
    <source>
        <strain evidence="1 2">ANT13_2</strain>
    </source>
</reference>